<keyword evidence="5" id="KW-1185">Reference proteome</keyword>
<dbReference type="RefSeq" id="WP_245621888.1">
    <property type="nucleotide sequence ID" value="NZ_CP006841.1"/>
</dbReference>
<dbReference type="STRING" id="1408189.CLAC_11700"/>
<dbReference type="PANTHER" id="PTHR10587:SF134">
    <property type="entry name" value="SECRETED PROTEIN"/>
    <property type="match status" value="1"/>
</dbReference>
<gene>
    <name evidence="4" type="ORF">CLAC_11700</name>
</gene>
<dbReference type="InterPro" id="IPR011330">
    <property type="entry name" value="Glyco_hydro/deAcase_b/a-brl"/>
</dbReference>
<accession>A0A0K2H3E7</accession>
<dbReference type="InterPro" id="IPR002509">
    <property type="entry name" value="NODB_dom"/>
</dbReference>
<sequence>MGTPSTSRRKFLAAGLSLPLLGAAQFLASCTLPAGKSSGSVPDGASGASSSSMPSTDVALPESATPTLEQESVAKLLPEEVIARYQHAHPQDWGLDLPGIARTVDPNPKTIALTFDACGGAHGSQIDEALLATLEEHGVPATLFWNKRWIDANPRRALEIAENPLFQIENHGTSHKPLSVNGRPAYGIAGTADVAELVEEIEGNRKFMREFLGVESNWFRSGTAHYDDTAIQIARDLGVSIAGFAVNGDAGATLPAPSVTNSLVHSRAGAIAIMHMNQPGHGTAEGVRAAIPQLRAAGFTFVKLGQA</sequence>
<reference evidence="4 5" key="1">
    <citation type="submission" date="2013-10" db="EMBL/GenBank/DDBJ databases">
        <title>Complete genome sequence of Corynebacterium lactis DSM 45799(T), isolated from raw cow milk.</title>
        <authorList>
            <person name="Ruckert C."/>
            <person name="Albersmeier A."/>
            <person name="Lipski A."/>
            <person name="Kalinowski J."/>
        </authorList>
    </citation>
    <scope>NUCLEOTIDE SEQUENCE [LARGE SCALE GENOMIC DNA]</scope>
    <source>
        <strain evidence="4 5">RW2-5</strain>
    </source>
</reference>
<dbReference type="Pfam" id="PF01522">
    <property type="entry name" value="Polysacc_deac_1"/>
    <property type="match status" value="1"/>
</dbReference>
<evidence type="ECO:0000256" key="1">
    <source>
        <dbReference type="SAM" id="MobiDB-lite"/>
    </source>
</evidence>
<dbReference type="KEGG" id="clw:CLAC_11700"/>
<dbReference type="GO" id="GO:0016810">
    <property type="term" value="F:hydrolase activity, acting on carbon-nitrogen (but not peptide) bonds"/>
    <property type="evidence" value="ECO:0007669"/>
    <property type="project" value="InterPro"/>
</dbReference>
<dbReference type="SUPFAM" id="SSF88713">
    <property type="entry name" value="Glycoside hydrolase/deacetylase"/>
    <property type="match status" value="1"/>
</dbReference>
<protein>
    <submittedName>
        <fullName evidence="4">Polysaccharide deacetylase</fullName>
    </submittedName>
</protein>
<dbReference type="Proteomes" id="UP000058446">
    <property type="component" value="Chromosome"/>
</dbReference>
<proteinExistence type="predicted"/>
<feature type="chain" id="PRO_5039360966" evidence="2">
    <location>
        <begin position="29"/>
        <end position="307"/>
    </location>
</feature>
<feature type="signal peptide" evidence="2">
    <location>
        <begin position="1"/>
        <end position="28"/>
    </location>
</feature>
<dbReference type="EMBL" id="CP006841">
    <property type="protein sequence ID" value="ALA68231.1"/>
    <property type="molecule type" value="Genomic_DNA"/>
</dbReference>
<dbReference type="GO" id="GO:0005975">
    <property type="term" value="P:carbohydrate metabolic process"/>
    <property type="evidence" value="ECO:0007669"/>
    <property type="project" value="InterPro"/>
</dbReference>
<dbReference type="PATRIC" id="fig|1408189.4.peg.2361"/>
<evidence type="ECO:0000256" key="2">
    <source>
        <dbReference type="SAM" id="SignalP"/>
    </source>
</evidence>
<dbReference type="Gene3D" id="3.20.20.370">
    <property type="entry name" value="Glycoside hydrolase/deacetylase"/>
    <property type="match status" value="1"/>
</dbReference>
<dbReference type="CDD" id="cd10955">
    <property type="entry name" value="CE4_BH0857_like"/>
    <property type="match status" value="1"/>
</dbReference>
<feature type="domain" description="NodB homology" evidence="3">
    <location>
        <begin position="109"/>
        <end position="302"/>
    </location>
</feature>
<dbReference type="AlphaFoldDB" id="A0A0K2H3E7"/>
<name>A0A0K2H3E7_9CORY</name>
<keyword evidence="2" id="KW-0732">Signal</keyword>
<dbReference type="PANTHER" id="PTHR10587">
    <property type="entry name" value="GLYCOSYL TRANSFERASE-RELATED"/>
    <property type="match status" value="1"/>
</dbReference>
<evidence type="ECO:0000313" key="5">
    <source>
        <dbReference type="Proteomes" id="UP000058446"/>
    </source>
</evidence>
<evidence type="ECO:0000259" key="3">
    <source>
        <dbReference type="PROSITE" id="PS51677"/>
    </source>
</evidence>
<feature type="compositionally biased region" description="Low complexity" evidence="1">
    <location>
        <begin position="37"/>
        <end position="55"/>
    </location>
</feature>
<feature type="region of interest" description="Disordered" evidence="1">
    <location>
        <begin position="35"/>
        <end position="67"/>
    </location>
</feature>
<dbReference type="InterPro" id="IPR050248">
    <property type="entry name" value="Polysacc_deacetylase_ArnD"/>
</dbReference>
<evidence type="ECO:0000313" key="4">
    <source>
        <dbReference type="EMBL" id="ALA68231.1"/>
    </source>
</evidence>
<organism evidence="4 5">
    <name type="scientific">Corynebacterium lactis RW2-5</name>
    <dbReference type="NCBI Taxonomy" id="1408189"/>
    <lineage>
        <taxon>Bacteria</taxon>
        <taxon>Bacillati</taxon>
        <taxon>Actinomycetota</taxon>
        <taxon>Actinomycetes</taxon>
        <taxon>Mycobacteriales</taxon>
        <taxon>Corynebacteriaceae</taxon>
        <taxon>Corynebacterium</taxon>
    </lineage>
</organism>
<dbReference type="PROSITE" id="PS51677">
    <property type="entry name" value="NODB"/>
    <property type="match status" value="1"/>
</dbReference>